<feature type="region of interest" description="Disordered" evidence="1">
    <location>
        <begin position="148"/>
        <end position="182"/>
    </location>
</feature>
<organism evidence="2">
    <name type="scientific">Oikopleura dioica</name>
    <name type="common">Tunicate</name>
    <dbReference type="NCBI Taxonomy" id="34765"/>
    <lineage>
        <taxon>Eukaryota</taxon>
        <taxon>Metazoa</taxon>
        <taxon>Chordata</taxon>
        <taxon>Tunicata</taxon>
        <taxon>Appendicularia</taxon>
        <taxon>Copelata</taxon>
        <taxon>Oikopleuridae</taxon>
        <taxon>Oikopleura</taxon>
    </lineage>
</organism>
<feature type="compositionally biased region" description="Polar residues" evidence="1">
    <location>
        <begin position="164"/>
        <end position="182"/>
    </location>
</feature>
<name>E4YCL0_OIKDI</name>
<reference evidence="2" key="1">
    <citation type="journal article" date="2010" name="Science">
        <title>Plasticity of animal genome architecture unmasked by rapid evolution of a pelagic tunicate.</title>
        <authorList>
            <person name="Denoeud F."/>
            <person name="Henriet S."/>
            <person name="Mungpakdee S."/>
            <person name="Aury J.M."/>
            <person name="Da Silva C."/>
            <person name="Brinkmann H."/>
            <person name="Mikhaleva J."/>
            <person name="Olsen L.C."/>
            <person name="Jubin C."/>
            <person name="Canestro C."/>
            <person name="Bouquet J.M."/>
            <person name="Danks G."/>
            <person name="Poulain J."/>
            <person name="Campsteijn C."/>
            <person name="Adamski M."/>
            <person name="Cross I."/>
            <person name="Yadetie F."/>
            <person name="Muffato M."/>
            <person name="Louis A."/>
            <person name="Butcher S."/>
            <person name="Tsagkogeorga G."/>
            <person name="Konrad A."/>
            <person name="Singh S."/>
            <person name="Jensen M.F."/>
            <person name="Cong E.H."/>
            <person name="Eikeseth-Otteraa H."/>
            <person name="Noel B."/>
            <person name="Anthouard V."/>
            <person name="Porcel B.M."/>
            <person name="Kachouri-Lafond R."/>
            <person name="Nishino A."/>
            <person name="Ugolini M."/>
            <person name="Chourrout P."/>
            <person name="Nishida H."/>
            <person name="Aasland R."/>
            <person name="Huzurbazar S."/>
            <person name="Westhof E."/>
            <person name="Delsuc F."/>
            <person name="Lehrach H."/>
            <person name="Reinhardt R."/>
            <person name="Weissenbach J."/>
            <person name="Roy S.W."/>
            <person name="Artiguenave F."/>
            <person name="Postlethwait J.H."/>
            <person name="Manak J.R."/>
            <person name="Thompson E.M."/>
            <person name="Jaillon O."/>
            <person name="Du Pasquier L."/>
            <person name="Boudinot P."/>
            <person name="Liberles D.A."/>
            <person name="Volff J.N."/>
            <person name="Philippe H."/>
            <person name="Lenhard B."/>
            <person name="Roest Crollius H."/>
            <person name="Wincker P."/>
            <person name="Chourrout D."/>
        </authorList>
    </citation>
    <scope>NUCLEOTIDE SEQUENCE [LARGE SCALE GENOMIC DNA]</scope>
</reference>
<evidence type="ECO:0000256" key="1">
    <source>
        <dbReference type="SAM" id="MobiDB-lite"/>
    </source>
</evidence>
<protein>
    <submittedName>
        <fullName evidence="2">Uncharacterized protein</fullName>
    </submittedName>
</protein>
<dbReference type="EMBL" id="FN654406">
    <property type="protein sequence ID" value="CBY33277.1"/>
    <property type="molecule type" value="Genomic_DNA"/>
</dbReference>
<dbReference type="AlphaFoldDB" id="E4YCL0"/>
<proteinExistence type="predicted"/>
<accession>E4YCL0</accession>
<dbReference type="Proteomes" id="UP000011014">
    <property type="component" value="Unassembled WGS sequence"/>
</dbReference>
<evidence type="ECO:0000313" key="2">
    <source>
        <dbReference type="EMBL" id="CBY33277.1"/>
    </source>
</evidence>
<sequence length="283" mass="31990">MRLVENAKADFAQQSAILPDFRTIFSTEITSLTSNFHINSDGWGIDSDWFLELYLSGNLDPLGVKGGIANAFILESSDSQTAIRICLGEEYEKEKSGKIFMKLSGGMPWIDETLLCSCREKESTTAFLTMSTTTEAWFRTRQPKKMISTNNKTTEEPTTLPIDATTTAEKSKTKQQQTSTNYQKTTNFLKTTTTNQIDHQATSSEPTKTFNDETTTWTQIVTKPYSTSTDAPTHLTTIFSESTTWTTSSPYFLPTQGSTTMFSATKKDIEWYKKHSKWRHFLN</sequence>
<gene>
    <name evidence="2" type="ORF">GSOID_T00021180001</name>
</gene>